<keyword evidence="4" id="KW-1185">Reference proteome</keyword>
<dbReference type="Pfam" id="PF00106">
    <property type="entry name" value="adh_short"/>
    <property type="match status" value="1"/>
</dbReference>
<dbReference type="Gene3D" id="3.40.50.720">
    <property type="entry name" value="NAD(P)-binding Rossmann-like Domain"/>
    <property type="match status" value="1"/>
</dbReference>
<dbReference type="PANTHER" id="PTHR24320:SF283">
    <property type="entry name" value="RETINOL DEHYDROGENASE 11"/>
    <property type="match status" value="1"/>
</dbReference>
<organism evidence="3 4">
    <name type="scientific">Corynascus novoguineensis</name>
    <dbReference type="NCBI Taxonomy" id="1126955"/>
    <lineage>
        <taxon>Eukaryota</taxon>
        <taxon>Fungi</taxon>
        <taxon>Dikarya</taxon>
        <taxon>Ascomycota</taxon>
        <taxon>Pezizomycotina</taxon>
        <taxon>Sordariomycetes</taxon>
        <taxon>Sordariomycetidae</taxon>
        <taxon>Sordariales</taxon>
        <taxon>Chaetomiaceae</taxon>
        <taxon>Corynascus</taxon>
    </lineage>
</organism>
<gene>
    <name evidence="3" type="ORF">C7999DRAFT_43620</name>
</gene>
<evidence type="ECO:0000256" key="2">
    <source>
        <dbReference type="ARBA" id="ARBA00023002"/>
    </source>
</evidence>
<name>A0AAN7CMF0_9PEZI</name>
<comment type="caution">
    <text evidence="3">The sequence shown here is derived from an EMBL/GenBank/DDBJ whole genome shotgun (WGS) entry which is preliminary data.</text>
</comment>
<dbReference type="InterPro" id="IPR036291">
    <property type="entry name" value="NAD(P)-bd_dom_sf"/>
</dbReference>
<protein>
    <recommendedName>
        <fullName evidence="5">Short-chain dehydrogenase</fullName>
    </recommendedName>
</protein>
<evidence type="ECO:0000313" key="4">
    <source>
        <dbReference type="Proteomes" id="UP001303647"/>
    </source>
</evidence>
<comment type="similarity">
    <text evidence="1">Belongs to the short-chain dehydrogenases/reductases (SDR) family.</text>
</comment>
<dbReference type="InterPro" id="IPR002347">
    <property type="entry name" value="SDR_fam"/>
</dbReference>
<dbReference type="AlphaFoldDB" id="A0AAN7CMF0"/>
<dbReference type="PANTHER" id="PTHR24320">
    <property type="entry name" value="RETINOL DEHYDROGENASE"/>
    <property type="match status" value="1"/>
</dbReference>
<dbReference type="SUPFAM" id="SSF51735">
    <property type="entry name" value="NAD(P)-binding Rossmann-fold domains"/>
    <property type="match status" value="1"/>
</dbReference>
<accession>A0AAN7CMF0</accession>
<proteinExistence type="inferred from homology"/>
<evidence type="ECO:0000313" key="3">
    <source>
        <dbReference type="EMBL" id="KAK4244740.1"/>
    </source>
</evidence>
<reference evidence="3" key="1">
    <citation type="journal article" date="2023" name="Mol. Phylogenet. Evol.">
        <title>Genome-scale phylogeny and comparative genomics of the fungal order Sordariales.</title>
        <authorList>
            <person name="Hensen N."/>
            <person name="Bonometti L."/>
            <person name="Westerberg I."/>
            <person name="Brannstrom I.O."/>
            <person name="Guillou S."/>
            <person name="Cros-Aarteil S."/>
            <person name="Calhoun S."/>
            <person name="Haridas S."/>
            <person name="Kuo A."/>
            <person name="Mondo S."/>
            <person name="Pangilinan J."/>
            <person name="Riley R."/>
            <person name="LaButti K."/>
            <person name="Andreopoulos B."/>
            <person name="Lipzen A."/>
            <person name="Chen C."/>
            <person name="Yan M."/>
            <person name="Daum C."/>
            <person name="Ng V."/>
            <person name="Clum A."/>
            <person name="Steindorff A."/>
            <person name="Ohm R.A."/>
            <person name="Martin F."/>
            <person name="Silar P."/>
            <person name="Natvig D.O."/>
            <person name="Lalanne C."/>
            <person name="Gautier V."/>
            <person name="Ament-Velasquez S.L."/>
            <person name="Kruys A."/>
            <person name="Hutchinson M.I."/>
            <person name="Powell A.J."/>
            <person name="Barry K."/>
            <person name="Miller A.N."/>
            <person name="Grigoriev I.V."/>
            <person name="Debuchy R."/>
            <person name="Gladieux P."/>
            <person name="Hiltunen Thoren M."/>
            <person name="Johannesson H."/>
        </authorList>
    </citation>
    <scope>NUCLEOTIDE SEQUENCE</scope>
    <source>
        <strain evidence="3">CBS 359.72</strain>
    </source>
</reference>
<dbReference type="EMBL" id="MU857725">
    <property type="protein sequence ID" value="KAK4244740.1"/>
    <property type="molecule type" value="Genomic_DNA"/>
</dbReference>
<dbReference type="GO" id="GO:0016491">
    <property type="term" value="F:oxidoreductase activity"/>
    <property type="evidence" value="ECO:0007669"/>
    <property type="project" value="UniProtKB-KW"/>
</dbReference>
<dbReference type="Proteomes" id="UP001303647">
    <property type="component" value="Unassembled WGS sequence"/>
</dbReference>
<sequence>MSSTSYAEFNGQTEALEVARTFASLIRGKTVIITGVNPLGIGMATAEAFASQSPAHLIITGRTRFKLEESISALRVKFPDVDYRLLEMDLSKQRSVRAGAAEVLAWSDVPTVDILVNNAGVALLPKRTLNEDGIELTFATNHVGHFLFTNLILSKLIRAAAQTQDNGATRVINVTSGSPRWGGMRWSDMGFNRRSAELPEEERPNLALLEAWGIIHPGDDGEDLSYIPLEAYNQSKVANLLFSVGLTQRLRNRHGILSVAAHPGVVMRTELGRSAGDGLWDEVAERAGSSIKTIGAGAATTLVAALDPKLNRRPGDGEAKDNGKENYGAYLVDCQISDTANPRAVSTAEAEKLWEFSEKLVGETFS</sequence>
<evidence type="ECO:0000256" key="1">
    <source>
        <dbReference type="ARBA" id="ARBA00006484"/>
    </source>
</evidence>
<reference evidence="3" key="2">
    <citation type="submission" date="2023-05" db="EMBL/GenBank/DDBJ databases">
        <authorList>
            <consortium name="Lawrence Berkeley National Laboratory"/>
            <person name="Steindorff A."/>
            <person name="Hensen N."/>
            <person name="Bonometti L."/>
            <person name="Westerberg I."/>
            <person name="Brannstrom I.O."/>
            <person name="Guillou S."/>
            <person name="Cros-Aarteil S."/>
            <person name="Calhoun S."/>
            <person name="Haridas S."/>
            <person name="Kuo A."/>
            <person name="Mondo S."/>
            <person name="Pangilinan J."/>
            <person name="Riley R."/>
            <person name="Labutti K."/>
            <person name="Andreopoulos B."/>
            <person name="Lipzen A."/>
            <person name="Chen C."/>
            <person name="Yanf M."/>
            <person name="Daum C."/>
            <person name="Ng V."/>
            <person name="Clum A."/>
            <person name="Ohm R."/>
            <person name="Martin F."/>
            <person name="Silar P."/>
            <person name="Natvig D."/>
            <person name="Lalanne C."/>
            <person name="Gautier V."/>
            <person name="Ament-Velasquez S.L."/>
            <person name="Kruys A."/>
            <person name="Hutchinson M.I."/>
            <person name="Powell A.J."/>
            <person name="Barry K."/>
            <person name="Miller A.N."/>
            <person name="Grigoriev I.V."/>
            <person name="Debuchy R."/>
            <person name="Gladieux P."/>
            <person name="Thoren M.H."/>
            <person name="Johannesson H."/>
        </authorList>
    </citation>
    <scope>NUCLEOTIDE SEQUENCE</scope>
    <source>
        <strain evidence="3">CBS 359.72</strain>
    </source>
</reference>
<evidence type="ECO:0008006" key="5">
    <source>
        <dbReference type="Google" id="ProtNLM"/>
    </source>
</evidence>
<keyword evidence="2" id="KW-0560">Oxidoreductase</keyword>